<dbReference type="Proteomes" id="UP001141552">
    <property type="component" value="Unassembled WGS sequence"/>
</dbReference>
<accession>A0A9Q0GK54</accession>
<feature type="compositionally biased region" description="Basic and acidic residues" evidence="1">
    <location>
        <begin position="34"/>
        <end position="43"/>
    </location>
</feature>
<dbReference type="OrthoDB" id="1933480at2759"/>
<evidence type="ECO:0000256" key="1">
    <source>
        <dbReference type="SAM" id="MobiDB-lite"/>
    </source>
</evidence>
<reference evidence="2" key="2">
    <citation type="journal article" date="2023" name="Plants (Basel)">
        <title>Annotation of the Turnera subulata (Passifloraceae) Draft Genome Reveals the S-Locus Evolved after the Divergence of Turneroideae from Passifloroideae in a Stepwise Manner.</title>
        <authorList>
            <person name="Henning P.M."/>
            <person name="Roalson E.H."/>
            <person name="Mir W."/>
            <person name="McCubbin A.G."/>
            <person name="Shore J.S."/>
        </authorList>
    </citation>
    <scope>NUCLEOTIDE SEQUENCE</scope>
    <source>
        <strain evidence="2">F60SS</strain>
    </source>
</reference>
<proteinExistence type="predicted"/>
<name>A0A9Q0GK54_9ROSI</name>
<organism evidence="2 3">
    <name type="scientific">Turnera subulata</name>
    <dbReference type="NCBI Taxonomy" id="218843"/>
    <lineage>
        <taxon>Eukaryota</taxon>
        <taxon>Viridiplantae</taxon>
        <taxon>Streptophyta</taxon>
        <taxon>Embryophyta</taxon>
        <taxon>Tracheophyta</taxon>
        <taxon>Spermatophyta</taxon>
        <taxon>Magnoliopsida</taxon>
        <taxon>eudicotyledons</taxon>
        <taxon>Gunneridae</taxon>
        <taxon>Pentapetalae</taxon>
        <taxon>rosids</taxon>
        <taxon>fabids</taxon>
        <taxon>Malpighiales</taxon>
        <taxon>Passifloraceae</taxon>
        <taxon>Turnera</taxon>
    </lineage>
</organism>
<comment type="caution">
    <text evidence="2">The sequence shown here is derived from an EMBL/GenBank/DDBJ whole genome shotgun (WGS) entry which is preliminary data.</text>
</comment>
<dbReference type="AlphaFoldDB" id="A0A9Q0GK54"/>
<evidence type="ECO:0000313" key="2">
    <source>
        <dbReference type="EMBL" id="KAJ4850460.1"/>
    </source>
</evidence>
<protein>
    <submittedName>
        <fullName evidence="2">Uncharacterized protein</fullName>
    </submittedName>
</protein>
<gene>
    <name evidence="2" type="ORF">Tsubulata_036797</name>
</gene>
<evidence type="ECO:0000313" key="3">
    <source>
        <dbReference type="Proteomes" id="UP001141552"/>
    </source>
</evidence>
<reference evidence="2" key="1">
    <citation type="submission" date="2022-02" db="EMBL/GenBank/DDBJ databases">
        <authorList>
            <person name="Henning P.M."/>
            <person name="McCubbin A.G."/>
            <person name="Shore J.S."/>
        </authorList>
    </citation>
    <scope>NUCLEOTIDE SEQUENCE</scope>
    <source>
        <strain evidence="2">F60SS</strain>
        <tissue evidence="2">Leaves</tissue>
    </source>
</reference>
<keyword evidence="3" id="KW-1185">Reference proteome</keyword>
<feature type="non-terminal residue" evidence="2">
    <location>
        <position position="1"/>
    </location>
</feature>
<sequence length="81" mass="9006">MRRATALLPATKYKFKHTNPMAGSWGTVATSTPKQRENNDSGEGKPLPSVGLHRFHRFSDHCLLSHCWKHGGAVMVAMMTE</sequence>
<feature type="region of interest" description="Disordered" evidence="1">
    <location>
        <begin position="23"/>
        <end position="48"/>
    </location>
</feature>
<dbReference type="EMBL" id="JAKUCV010000316">
    <property type="protein sequence ID" value="KAJ4850460.1"/>
    <property type="molecule type" value="Genomic_DNA"/>
</dbReference>